<dbReference type="InterPro" id="IPR003591">
    <property type="entry name" value="Leu-rich_rpt_typical-subtyp"/>
</dbReference>
<sequence>MVHTLALIDADITDVENNTFDGFSRLRRMSLDSNRLTNVEQTWFAGLGKLLTLILSNNHIKQIDSGSFMHLTRLHLLNLENNLLQVVDPAWLFGLTRVKIMILGSNAIDSISPGSFRHLQLTWLDLSGNDLSCLDGAVFQGQSLLFRLHISSGMLSSVHDAKSHGMTWGLHRFVGQMRKSATLVVEVPKFLFCTRHNNGYEILFGWMFDALNSVPRNIEMRGFVPGKSCGNFERSLSTISIQAPVVVLVTDGSLANKPVPNTLEQCRQVWEYDGGIVVGLPENATFQLVSMATGNATFEGVAMSFVPTHTGTNTESQYDRNTTTRTDVIHDNTKNITCILLTKDAHMWLFFTIPQAKQQTHTTVTTFRTDTDHSTNLQFSTTPGPVVPPARDLVLIPVVVSAVVSLVVSSLVVLAWKVCASRSTAEHGGASDDAHIWTIPLGVAFPGLLRSASLPACSRKPTVASCRSLPAVLHSIEPTYCEIPDDVAAAHRPLPGPPHEYSEIPDDAISGVVRSASLPAVTCTRGGVADDAASCRSLPAVLLSIEPTYSEIPDHIAIAKRPLPALPRTDWEVLDHDIASQRPLHAPRHTYSEIPDEDSGPMPFYAGAAEVSLHVVTNRQQKRLAFRDNTTASSRPGRSFATYGSAEQTKAERNNFYRKAPEVQGIRARRNLRTGLVSQATDKGFRRYINVTDVILSRGQSVTEADIAFLTLPNTYWPWEIAGKGTRITPRRASLPLVTLPNTYWPWGIPGERSPNTPSCAPLSTLPNTYWPWEIPGERSPNTPSCAPLSTLPNTYWPWEIPGEGTRNTARRASLPLTLPNTYWPWEIPGDRSRNTPSCAPLSTLPNTYWPWEIPGEGTRNTARRASLPLSTLPNTYWPWEIPGDRSCNTPSRAPLSQPPNTYWPWEIPGEGTRNTARRASLPLSTLPNTYWPWEIPGDRSCNTPSHASLSQLPNTYWPWEIPGEETRKTSQRVSIPLVTLPNTYWPWEIPGEGSRNTARRASLPLVTPLNTYWPWEIPGIGNP</sequence>
<dbReference type="AlphaFoldDB" id="A0A8K0EM00"/>
<gene>
    <name evidence="3" type="primary">LRIG3</name>
    <name evidence="3" type="ORF">BLAG_LOCUS14984</name>
</gene>
<keyword evidence="4" id="KW-1185">Reference proteome</keyword>
<dbReference type="Proteomes" id="UP000838412">
    <property type="component" value="Chromosome 3"/>
</dbReference>
<evidence type="ECO:0000256" key="2">
    <source>
        <dbReference type="ARBA" id="ARBA00022737"/>
    </source>
</evidence>
<keyword evidence="1" id="KW-0433">Leucine-rich repeat</keyword>
<keyword evidence="2" id="KW-0677">Repeat</keyword>
<dbReference type="InterPro" id="IPR032675">
    <property type="entry name" value="LRR_dom_sf"/>
</dbReference>
<dbReference type="Pfam" id="PF13855">
    <property type="entry name" value="LRR_8"/>
    <property type="match status" value="1"/>
</dbReference>
<dbReference type="Gene3D" id="3.80.10.10">
    <property type="entry name" value="Ribonuclease Inhibitor"/>
    <property type="match status" value="1"/>
</dbReference>
<protein>
    <submittedName>
        <fullName evidence="3">LRIG3 protein</fullName>
    </submittedName>
</protein>
<name>A0A8K0EM00_BRALA</name>
<dbReference type="SMART" id="SM00369">
    <property type="entry name" value="LRR_TYP"/>
    <property type="match status" value="5"/>
</dbReference>
<dbReference type="EMBL" id="OV696688">
    <property type="protein sequence ID" value="CAH1256877.1"/>
    <property type="molecule type" value="Genomic_DNA"/>
</dbReference>
<dbReference type="InterPro" id="IPR001611">
    <property type="entry name" value="Leu-rich_rpt"/>
</dbReference>
<evidence type="ECO:0000313" key="3">
    <source>
        <dbReference type="EMBL" id="CAH1256877.1"/>
    </source>
</evidence>
<evidence type="ECO:0000256" key="1">
    <source>
        <dbReference type="ARBA" id="ARBA00022614"/>
    </source>
</evidence>
<dbReference type="PANTHER" id="PTHR24366">
    <property type="entry name" value="IG(IMMUNOGLOBULIN) AND LRR(LEUCINE RICH REPEAT) DOMAINS"/>
    <property type="match status" value="1"/>
</dbReference>
<proteinExistence type="predicted"/>
<evidence type="ECO:0000313" key="4">
    <source>
        <dbReference type="Proteomes" id="UP000838412"/>
    </source>
</evidence>
<accession>A0A8K0EM00</accession>
<reference evidence="3" key="1">
    <citation type="submission" date="2022-01" db="EMBL/GenBank/DDBJ databases">
        <authorList>
            <person name="Braso-Vives M."/>
        </authorList>
    </citation>
    <scope>NUCLEOTIDE SEQUENCE</scope>
</reference>
<dbReference type="PANTHER" id="PTHR24366:SF167">
    <property type="match status" value="1"/>
</dbReference>
<organism evidence="3 4">
    <name type="scientific">Branchiostoma lanceolatum</name>
    <name type="common">Common lancelet</name>
    <name type="synonym">Amphioxus lanceolatum</name>
    <dbReference type="NCBI Taxonomy" id="7740"/>
    <lineage>
        <taxon>Eukaryota</taxon>
        <taxon>Metazoa</taxon>
        <taxon>Chordata</taxon>
        <taxon>Cephalochordata</taxon>
        <taxon>Leptocardii</taxon>
        <taxon>Amphioxiformes</taxon>
        <taxon>Branchiostomatidae</taxon>
        <taxon>Branchiostoma</taxon>
    </lineage>
</organism>
<dbReference type="SUPFAM" id="SSF52058">
    <property type="entry name" value="L domain-like"/>
    <property type="match status" value="1"/>
</dbReference>